<dbReference type="SUPFAM" id="SSF103481">
    <property type="entry name" value="Multidrug resistance efflux transporter EmrE"/>
    <property type="match status" value="1"/>
</dbReference>
<dbReference type="InterPro" id="IPR000620">
    <property type="entry name" value="EamA_dom"/>
</dbReference>
<dbReference type="Gene3D" id="1.10.3730.20">
    <property type="match status" value="1"/>
</dbReference>
<gene>
    <name evidence="3" type="ORF">LVJ82_16350</name>
</gene>
<protein>
    <submittedName>
        <fullName evidence="3">EamA family transporter</fullName>
    </submittedName>
</protein>
<evidence type="ECO:0000313" key="4">
    <source>
        <dbReference type="Proteomes" id="UP000832011"/>
    </source>
</evidence>
<sequence length="146" mass="15907">MTTLGLPQWFLWASASAVFAALTAIFAKLGLKNIDSDYATFIRTVVILVALACFLSYTGKWQDPSALSAQNWTFLVLSGLATGASWLAYFKALQIGDASQVAPVDKFSVVLVTVFAVLFLAERPSMREWLGIGLISLGVLTLAWRR</sequence>
<feature type="transmembrane region" description="Helical" evidence="1">
    <location>
        <begin position="38"/>
        <end position="57"/>
    </location>
</feature>
<dbReference type="InterPro" id="IPR037185">
    <property type="entry name" value="EmrE-like"/>
</dbReference>
<reference evidence="3 4" key="1">
    <citation type="journal article" date="2022" name="Res Sq">
        <title>Evolution of multicellular longitudinally dividing oral cavity symbionts (Neisseriaceae).</title>
        <authorList>
            <person name="Nyongesa S."/>
            <person name="Weber P."/>
            <person name="Bernet E."/>
            <person name="Pullido F."/>
            <person name="Nieckarz M."/>
            <person name="Delaby M."/>
            <person name="Nieves C."/>
            <person name="Viehboeck T."/>
            <person name="Krause N."/>
            <person name="Rivera-Millot A."/>
            <person name="Nakamura A."/>
            <person name="Vischer N."/>
            <person name="VanNieuwenhze M."/>
            <person name="Brun Y."/>
            <person name="Cava F."/>
            <person name="Bulgheresi S."/>
            <person name="Veyrier F."/>
        </authorList>
    </citation>
    <scope>NUCLEOTIDE SEQUENCE [LARGE SCALE GENOMIC DNA]</scope>
    <source>
        <strain evidence="3 4">SN4</strain>
    </source>
</reference>
<dbReference type="PANTHER" id="PTHR22911:SF137">
    <property type="entry name" value="SOLUTE CARRIER FAMILY 35 MEMBER G2-RELATED"/>
    <property type="match status" value="1"/>
</dbReference>
<keyword evidence="4" id="KW-1185">Reference proteome</keyword>
<name>A0ABY4E2H7_9NEIS</name>
<feature type="transmembrane region" description="Helical" evidence="1">
    <location>
        <begin position="6"/>
        <end position="26"/>
    </location>
</feature>
<feature type="transmembrane region" description="Helical" evidence="1">
    <location>
        <begin position="101"/>
        <end position="120"/>
    </location>
</feature>
<evidence type="ECO:0000259" key="2">
    <source>
        <dbReference type="Pfam" id="PF00892"/>
    </source>
</evidence>
<feature type="transmembrane region" description="Helical" evidence="1">
    <location>
        <begin position="126"/>
        <end position="144"/>
    </location>
</feature>
<evidence type="ECO:0000256" key="1">
    <source>
        <dbReference type="SAM" id="Phobius"/>
    </source>
</evidence>
<feature type="domain" description="EamA" evidence="2">
    <location>
        <begin position="9"/>
        <end position="142"/>
    </location>
</feature>
<dbReference type="Pfam" id="PF00892">
    <property type="entry name" value="EamA"/>
    <property type="match status" value="1"/>
</dbReference>
<evidence type="ECO:0000313" key="3">
    <source>
        <dbReference type="EMBL" id="UOO88995.1"/>
    </source>
</evidence>
<dbReference type="PANTHER" id="PTHR22911">
    <property type="entry name" value="ACYL-MALONYL CONDENSING ENZYME-RELATED"/>
    <property type="match status" value="1"/>
</dbReference>
<organism evidence="3 4">
    <name type="scientific">Vitreoscilla massiliensis</name>
    <dbReference type="NCBI Taxonomy" id="1689272"/>
    <lineage>
        <taxon>Bacteria</taxon>
        <taxon>Pseudomonadati</taxon>
        <taxon>Pseudomonadota</taxon>
        <taxon>Betaproteobacteria</taxon>
        <taxon>Neisseriales</taxon>
        <taxon>Neisseriaceae</taxon>
        <taxon>Vitreoscilla</taxon>
    </lineage>
</organism>
<keyword evidence="1" id="KW-0472">Membrane</keyword>
<proteinExistence type="predicted"/>
<keyword evidence="1" id="KW-0812">Transmembrane</keyword>
<keyword evidence="1" id="KW-1133">Transmembrane helix</keyword>
<feature type="transmembrane region" description="Helical" evidence="1">
    <location>
        <begin position="69"/>
        <end position="89"/>
    </location>
</feature>
<accession>A0ABY4E2H7</accession>
<dbReference type="RefSeq" id="WP_058357330.1">
    <property type="nucleotide sequence ID" value="NZ_CABKVG010000010.1"/>
</dbReference>
<dbReference type="Proteomes" id="UP000832011">
    <property type="component" value="Chromosome"/>
</dbReference>
<dbReference type="EMBL" id="CP091511">
    <property type="protein sequence ID" value="UOO88995.1"/>
    <property type="molecule type" value="Genomic_DNA"/>
</dbReference>